<name>A0A0D3KT04_EMIH1</name>
<evidence type="ECO:0000313" key="3">
    <source>
        <dbReference type="Proteomes" id="UP000013827"/>
    </source>
</evidence>
<reference evidence="2" key="2">
    <citation type="submission" date="2024-10" db="UniProtKB">
        <authorList>
            <consortium name="EnsemblProtists"/>
        </authorList>
    </citation>
    <scope>IDENTIFICATION</scope>
</reference>
<dbReference type="HOGENOM" id="CLU_1819441_0_0_1"/>
<dbReference type="RefSeq" id="XP_005791318.1">
    <property type="nucleotide sequence ID" value="XM_005791261.1"/>
</dbReference>
<feature type="region of interest" description="Disordered" evidence="1">
    <location>
        <begin position="122"/>
        <end position="142"/>
    </location>
</feature>
<keyword evidence="3" id="KW-1185">Reference proteome</keyword>
<protein>
    <submittedName>
        <fullName evidence="2">Uncharacterized protein</fullName>
    </submittedName>
</protein>
<proteinExistence type="predicted"/>
<sequence length="142" mass="15486">MHAAAGRAGRREQVRFVSASQFGAGAFLNAIPTRAHFRLPSYVLRFALQRRFGLHLSMMTDVMADGIYSQHGLPFDALGDVAQNDGAAGHQTRHKEVLLDLVELLRGKLGRGAVEHEFHCEHSTTTGKAVGGGNVDLHKRES</sequence>
<reference evidence="3" key="1">
    <citation type="journal article" date="2013" name="Nature">
        <title>Pan genome of the phytoplankton Emiliania underpins its global distribution.</title>
        <authorList>
            <person name="Read B.A."/>
            <person name="Kegel J."/>
            <person name="Klute M.J."/>
            <person name="Kuo A."/>
            <person name="Lefebvre S.C."/>
            <person name="Maumus F."/>
            <person name="Mayer C."/>
            <person name="Miller J."/>
            <person name="Monier A."/>
            <person name="Salamov A."/>
            <person name="Young J."/>
            <person name="Aguilar M."/>
            <person name="Claverie J.M."/>
            <person name="Frickenhaus S."/>
            <person name="Gonzalez K."/>
            <person name="Herman E.K."/>
            <person name="Lin Y.C."/>
            <person name="Napier J."/>
            <person name="Ogata H."/>
            <person name="Sarno A.F."/>
            <person name="Shmutz J."/>
            <person name="Schroeder D."/>
            <person name="de Vargas C."/>
            <person name="Verret F."/>
            <person name="von Dassow P."/>
            <person name="Valentin K."/>
            <person name="Van de Peer Y."/>
            <person name="Wheeler G."/>
            <person name="Dacks J.B."/>
            <person name="Delwiche C.F."/>
            <person name="Dyhrman S.T."/>
            <person name="Glockner G."/>
            <person name="John U."/>
            <person name="Richards T."/>
            <person name="Worden A.Z."/>
            <person name="Zhang X."/>
            <person name="Grigoriev I.V."/>
            <person name="Allen A.E."/>
            <person name="Bidle K."/>
            <person name="Borodovsky M."/>
            <person name="Bowler C."/>
            <person name="Brownlee C."/>
            <person name="Cock J.M."/>
            <person name="Elias M."/>
            <person name="Gladyshev V.N."/>
            <person name="Groth M."/>
            <person name="Guda C."/>
            <person name="Hadaegh A."/>
            <person name="Iglesias-Rodriguez M.D."/>
            <person name="Jenkins J."/>
            <person name="Jones B.M."/>
            <person name="Lawson T."/>
            <person name="Leese F."/>
            <person name="Lindquist E."/>
            <person name="Lobanov A."/>
            <person name="Lomsadze A."/>
            <person name="Malik S.B."/>
            <person name="Marsh M.E."/>
            <person name="Mackinder L."/>
            <person name="Mock T."/>
            <person name="Mueller-Roeber B."/>
            <person name="Pagarete A."/>
            <person name="Parker M."/>
            <person name="Probert I."/>
            <person name="Quesneville H."/>
            <person name="Raines C."/>
            <person name="Rensing S.A."/>
            <person name="Riano-Pachon D.M."/>
            <person name="Richier S."/>
            <person name="Rokitta S."/>
            <person name="Shiraiwa Y."/>
            <person name="Soanes D.M."/>
            <person name="van der Giezen M."/>
            <person name="Wahlund T.M."/>
            <person name="Williams B."/>
            <person name="Wilson W."/>
            <person name="Wolfe G."/>
            <person name="Wurch L.L."/>
        </authorList>
    </citation>
    <scope>NUCLEOTIDE SEQUENCE</scope>
</reference>
<dbReference type="AlphaFoldDB" id="A0A0D3KT04"/>
<dbReference type="PaxDb" id="2903-EOD38889"/>
<organism evidence="2 3">
    <name type="scientific">Emiliania huxleyi (strain CCMP1516)</name>
    <dbReference type="NCBI Taxonomy" id="280463"/>
    <lineage>
        <taxon>Eukaryota</taxon>
        <taxon>Haptista</taxon>
        <taxon>Haptophyta</taxon>
        <taxon>Prymnesiophyceae</taxon>
        <taxon>Isochrysidales</taxon>
        <taxon>Noelaerhabdaceae</taxon>
        <taxon>Emiliania</taxon>
    </lineage>
</organism>
<dbReference type="GeneID" id="17284160"/>
<dbReference type="KEGG" id="ehx:EMIHUDRAFT_224003"/>
<accession>A0A0D3KT04</accession>
<dbReference type="Proteomes" id="UP000013827">
    <property type="component" value="Unassembled WGS sequence"/>
</dbReference>
<evidence type="ECO:0000256" key="1">
    <source>
        <dbReference type="SAM" id="MobiDB-lite"/>
    </source>
</evidence>
<dbReference type="EnsemblProtists" id="EOD38889">
    <property type="protein sequence ID" value="EOD38889"/>
    <property type="gene ID" value="EMIHUDRAFT_224003"/>
</dbReference>
<evidence type="ECO:0000313" key="2">
    <source>
        <dbReference type="EnsemblProtists" id="EOD38889"/>
    </source>
</evidence>